<keyword evidence="1" id="KW-1015">Disulfide bond</keyword>
<dbReference type="EMBL" id="KZ857331">
    <property type="protein sequence ID" value="RDW26955.1"/>
    <property type="molecule type" value="Genomic_DNA"/>
</dbReference>
<organism evidence="4 5">
    <name type="scientific">Yarrowia lipolytica</name>
    <name type="common">Candida lipolytica</name>
    <dbReference type="NCBI Taxonomy" id="4952"/>
    <lineage>
        <taxon>Eukaryota</taxon>
        <taxon>Fungi</taxon>
        <taxon>Dikarya</taxon>
        <taxon>Ascomycota</taxon>
        <taxon>Saccharomycotina</taxon>
        <taxon>Dipodascomycetes</taxon>
        <taxon>Dipodascales</taxon>
        <taxon>Dipodascales incertae sedis</taxon>
        <taxon>Yarrowia</taxon>
    </lineage>
</organism>
<name>A0A371C9G2_YARLL</name>
<evidence type="ECO:0000256" key="2">
    <source>
        <dbReference type="SAM" id="MobiDB-lite"/>
    </source>
</evidence>
<feature type="region of interest" description="Disordered" evidence="2">
    <location>
        <begin position="106"/>
        <end position="131"/>
    </location>
</feature>
<dbReference type="Gene3D" id="3.40.30.10">
    <property type="entry name" value="Glutaredoxin"/>
    <property type="match status" value="1"/>
</dbReference>
<dbReference type="InterPro" id="IPR013766">
    <property type="entry name" value="Thioredoxin_domain"/>
</dbReference>
<dbReference type="InterPro" id="IPR036249">
    <property type="entry name" value="Thioredoxin-like_sf"/>
</dbReference>
<evidence type="ECO:0000259" key="3">
    <source>
        <dbReference type="PROSITE" id="PS51352"/>
    </source>
</evidence>
<reference evidence="4 5" key="1">
    <citation type="submission" date="2018-07" db="EMBL/GenBank/DDBJ databases">
        <title>Draft Genome Assemblies for Five Robust Yarrowia lipolytica Strains Exhibiting High Lipid Production and Pentose Sugar Utilization and Sugar Alcohol Secretion from Undetoxified Lignocellulosic Biomass Hydrolysates.</title>
        <authorList>
            <consortium name="DOE Joint Genome Institute"/>
            <person name="Walker C."/>
            <person name="Ryu S."/>
            <person name="Na H."/>
            <person name="Zane M."/>
            <person name="LaButti K."/>
            <person name="Lipzen A."/>
            <person name="Haridas S."/>
            <person name="Barry K."/>
            <person name="Grigoriev I.V."/>
            <person name="Quarterman J."/>
            <person name="Slininger P."/>
            <person name="Dien B."/>
            <person name="Trinh C.T."/>
        </authorList>
    </citation>
    <scope>NUCLEOTIDE SEQUENCE [LARGE SCALE GENOMIC DNA]</scope>
    <source>
        <strain evidence="4 5">YB392</strain>
    </source>
</reference>
<dbReference type="VEuPathDB" id="FungiDB:YALI1_E11619g"/>
<dbReference type="CDD" id="cd02947">
    <property type="entry name" value="TRX_family"/>
    <property type="match status" value="1"/>
</dbReference>
<dbReference type="VEuPathDB" id="FungiDB:YALI0_E09427g"/>
<protein>
    <submittedName>
        <fullName evidence="4">Thioredoxin-like protein</fullName>
    </submittedName>
</protein>
<dbReference type="SUPFAM" id="SSF52833">
    <property type="entry name" value="Thioredoxin-like"/>
    <property type="match status" value="1"/>
</dbReference>
<accession>A0A371C9G2</accession>
<dbReference type="OMA" id="VWWPTFV"/>
<proteinExistence type="predicted"/>
<dbReference type="PANTHER" id="PTHR46115">
    <property type="entry name" value="THIOREDOXIN-LIKE PROTEIN 1"/>
    <property type="match status" value="1"/>
</dbReference>
<dbReference type="Proteomes" id="UP000256601">
    <property type="component" value="Unassembled WGS sequence"/>
</dbReference>
<gene>
    <name evidence="4" type="ORF">B0I71DRAFT_27536</name>
</gene>
<evidence type="ECO:0000313" key="4">
    <source>
        <dbReference type="EMBL" id="RDW26955.1"/>
    </source>
</evidence>
<dbReference type="PROSITE" id="PS51352">
    <property type="entry name" value="THIOREDOXIN_2"/>
    <property type="match status" value="1"/>
</dbReference>
<evidence type="ECO:0000313" key="5">
    <source>
        <dbReference type="Proteomes" id="UP000256601"/>
    </source>
</evidence>
<dbReference type="AlphaFoldDB" id="A0A371C9G2"/>
<feature type="domain" description="Thioredoxin" evidence="3">
    <location>
        <begin position="1"/>
        <end position="107"/>
    </location>
</feature>
<feature type="compositionally biased region" description="Basic residues" evidence="2">
    <location>
        <begin position="121"/>
        <end position="131"/>
    </location>
</feature>
<dbReference type="Pfam" id="PF00085">
    <property type="entry name" value="Thioredoxin"/>
    <property type="match status" value="1"/>
</dbReference>
<evidence type="ECO:0000256" key="1">
    <source>
        <dbReference type="ARBA" id="ARBA00023157"/>
    </source>
</evidence>
<sequence length="131" mass="14691">MTITDLHSLGEFEEAIKSEELTVIKFSTKTCIPCKMIAPVYEKYSKAYKGAKYYNCDSEELVEVASMVPVSSVPTFALYKNGEIVLIVSGNGADPRKLRSGIRKYAAKDETKKPRPVTNGIKKRRRPKKIT</sequence>